<keyword evidence="4" id="KW-1185">Reference proteome</keyword>
<gene>
    <name evidence="3" type="ORF">C6P46_003816</name>
</gene>
<protein>
    <recommendedName>
        <fullName evidence="2">F-box domain-containing protein</fullName>
    </recommendedName>
</protein>
<dbReference type="SUPFAM" id="SSF52047">
    <property type="entry name" value="RNI-like"/>
    <property type="match status" value="1"/>
</dbReference>
<evidence type="ECO:0000313" key="3">
    <source>
        <dbReference type="EMBL" id="KAG0661714.1"/>
    </source>
</evidence>
<dbReference type="Gene3D" id="1.20.1280.50">
    <property type="match status" value="1"/>
</dbReference>
<dbReference type="AlphaFoldDB" id="A0A9P6W2A7"/>
<feature type="compositionally biased region" description="Acidic residues" evidence="1">
    <location>
        <begin position="95"/>
        <end position="119"/>
    </location>
</feature>
<feature type="region of interest" description="Disordered" evidence="1">
    <location>
        <begin position="94"/>
        <end position="122"/>
    </location>
</feature>
<evidence type="ECO:0000259" key="2">
    <source>
        <dbReference type="PROSITE" id="PS50181"/>
    </source>
</evidence>
<dbReference type="SUPFAM" id="SSF81383">
    <property type="entry name" value="F-box domain"/>
    <property type="match status" value="1"/>
</dbReference>
<reference evidence="3 4" key="1">
    <citation type="submission" date="2020-11" db="EMBL/GenBank/DDBJ databases">
        <title>Kefir isolates.</title>
        <authorList>
            <person name="Marcisauskas S."/>
            <person name="Kim Y."/>
            <person name="Blasche S."/>
        </authorList>
    </citation>
    <scope>NUCLEOTIDE SEQUENCE [LARGE SCALE GENOMIC DNA]</scope>
    <source>
        <strain evidence="3 4">KR</strain>
    </source>
</reference>
<feature type="domain" description="F-box" evidence="2">
    <location>
        <begin position="6"/>
        <end position="57"/>
    </location>
</feature>
<sequence length="657" mass="72825">MPQQQTTPLLSLPDELLVQIFDYLTRPGWKGVPLLLPFTLVCRRIRKLAQAVLYRNVVLNPSPRAIPRWQAIIGKNPSLGQLVDTLTVYGNGFEPDSDLDSDLDSDSDSDSDSDEEAIQDSEVVRATTSAVSNLKELILSDMTTEEASFILAALPSTSLRSLDMQLLRTLASFRWSDLWAHVVRFPELSMLTCQDWLPQAGPAPRAPAHQGQRVVLPQLVRLQVNDYILVQAWGVAGPLRQTLPKLWELQISISRFEDSSAVTAILSEAPSTLTTLKLLSDPDTLGHPRQYLPPSSALPRLTRLELGANTFIEAELLAYLPMAPLEAIRFHIRASVTDRILQALTGPTRPSQLRQICLDHVCGTSLEETREDLEEYLLDGEAVEEVRRQLGPEWPTGGTEHGLRLALAAANANGLKMTGTALDCAAWDATFDKALADYMMEQAHKEDDYGDVIARFGEEVAVAWLRQHAPNTINLLRAHRTALASDDNAEPSQQGRWRLQPEWEQRLGPQLDLNTAMDTSSSSGEDKDDKNADGEGDGVGALIRHCPEACPSGARTDDKRHSKDRVPRICKAGVVPLDPRRLQARDGQRVVEGSLEWEDSYLGARAHYMMRRARATDNYEEVLELFGEATVSEWLKDLSPNTFRLALAGSGQDEDTA</sequence>
<dbReference type="Gene3D" id="3.80.10.10">
    <property type="entry name" value="Ribonuclease Inhibitor"/>
    <property type="match status" value="1"/>
</dbReference>
<feature type="compositionally biased region" description="Basic and acidic residues" evidence="1">
    <location>
        <begin position="555"/>
        <end position="565"/>
    </location>
</feature>
<feature type="compositionally biased region" description="Basic and acidic residues" evidence="1">
    <location>
        <begin position="524"/>
        <end position="533"/>
    </location>
</feature>
<feature type="compositionally biased region" description="Polar residues" evidence="1">
    <location>
        <begin position="512"/>
        <end position="523"/>
    </location>
</feature>
<dbReference type="InterPro" id="IPR036047">
    <property type="entry name" value="F-box-like_dom_sf"/>
</dbReference>
<name>A0A9P6W2A7_RHOMI</name>
<dbReference type="Proteomes" id="UP000777482">
    <property type="component" value="Unassembled WGS sequence"/>
</dbReference>
<evidence type="ECO:0000256" key="1">
    <source>
        <dbReference type="SAM" id="MobiDB-lite"/>
    </source>
</evidence>
<comment type="caution">
    <text evidence="3">The sequence shown here is derived from an EMBL/GenBank/DDBJ whole genome shotgun (WGS) entry which is preliminary data.</text>
</comment>
<dbReference type="OrthoDB" id="10413755at2759"/>
<proteinExistence type="predicted"/>
<feature type="region of interest" description="Disordered" evidence="1">
    <location>
        <begin position="507"/>
        <end position="565"/>
    </location>
</feature>
<accession>A0A9P6W2A7</accession>
<dbReference type="Pfam" id="PF12937">
    <property type="entry name" value="F-box-like"/>
    <property type="match status" value="1"/>
</dbReference>
<evidence type="ECO:0000313" key="4">
    <source>
        <dbReference type="Proteomes" id="UP000777482"/>
    </source>
</evidence>
<dbReference type="EMBL" id="PUHQ01000032">
    <property type="protein sequence ID" value="KAG0661714.1"/>
    <property type="molecule type" value="Genomic_DNA"/>
</dbReference>
<dbReference type="InterPro" id="IPR032675">
    <property type="entry name" value="LRR_dom_sf"/>
</dbReference>
<dbReference type="PROSITE" id="PS50181">
    <property type="entry name" value="FBOX"/>
    <property type="match status" value="1"/>
</dbReference>
<dbReference type="InterPro" id="IPR001810">
    <property type="entry name" value="F-box_dom"/>
</dbReference>
<organism evidence="3 4">
    <name type="scientific">Rhodotorula mucilaginosa</name>
    <name type="common">Yeast</name>
    <name type="synonym">Rhodotorula rubra</name>
    <dbReference type="NCBI Taxonomy" id="5537"/>
    <lineage>
        <taxon>Eukaryota</taxon>
        <taxon>Fungi</taxon>
        <taxon>Dikarya</taxon>
        <taxon>Basidiomycota</taxon>
        <taxon>Pucciniomycotina</taxon>
        <taxon>Microbotryomycetes</taxon>
        <taxon>Sporidiobolales</taxon>
        <taxon>Sporidiobolaceae</taxon>
        <taxon>Rhodotorula</taxon>
    </lineage>
</organism>